<dbReference type="EMBL" id="RQXV01000001">
    <property type="protein sequence ID" value="RRD01202.1"/>
    <property type="molecule type" value="Genomic_DNA"/>
</dbReference>
<dbReference type="OrthoDB" id="9806380at2"/>
<feature type="domain" description="DUF1330" evidence="1">
    <location>
        <begin position="2"/>
        <end position="94"/>
    </location>
</feature>
<dbReference type="AlphaFoldDB" id="A0A3P1SVE9"/>
<comment type="caution">
    <text evidence="2">The sequence shown here is derived from an EMBL/GenBank/DDBJ whole genome shotgun (WGS) entry which is preliminary data.</text>
</comment>
<evidence type="ECO:0000259" key="1">
    <source>
        <dbReference type="Pfam" id="PF07045"/>
    </source>
</evidence>
<protein>
    <submittedName>
        <fullName evidence="2">DUF1330 domain-containing protein</fullName>
    </submittedName>
</protein>
<dbReference type="Proteomes" id="UP000267535">
    <property type="component" value="Unassembled WGS sequence"/>
</dbReference>
<keyword evidence="3" id="KW-1185">Reference proteome</keyword>
<reference evidence="2 3" key="1">
    <citation type="submission" date="2018-11" db="EMBL/GenBank/DDBJ databases">
        <title>The draft genome sequence of Amphritea balenae JAMM 1525T.</title>
        <authorList>
            <person name="Fang Z."/>
            <person name="Zhang Y."/>
            <person name="Han X."/>
        </authorList>
    </citation>
    <scope>NUCLEOTIDE SEQUENCE [LARGE SCALE GENOMIC DNA]</scope>
    <source>
        <strain evidence="2 3">JAMM 1525</strain>
    </source>
</reference>
<dbReference type="Pfam" id="PF07045">
    <property type="entry name" value="DUF1330"/>
    <property type="match status" value="1"/>
</dbReference>
<organism evidence="2 3">
    <name type="scientific">Amphritea balenae</name>
    <dbReference type="NCBI Taxonomy" id="452629"/>
    <lineage>
        <taxon>Bacteria</taxon>
        <taxon>Pseudomonadati</taxon>
        <taxon>Pseudomonadota</taxon>
        <taxon>Gammaproteobacteria</taxon>
        <taxon>Oceanospirillales</taxon>
        <taxon>Oceanospirillaceae</taxon>
        <taxon>Amphritea</taxon>
    </lineage>
</organism>
<evidence type="ECO:0000313" key="3">
    <source>
        <dbReference type="Proteomes" id="UP000267535"/>
    </source>
</evidence>
<evidence type="ECO:0000313" key="2">
    <source>
        <dbReference type="EMBL" id="RRD01202.1"/>
    </source>
</evidence>
<sequence>MTVYVIADVEVTDDAWIPEYAQKVHDIVHKHGGKYLARSADVEVLEGEPLPTTLIALLTFPDAESARAFAADPQYAPYGSSRQAGSNSRFQMIDDTDVAGTIPYLEKG</sequence>
<dbReference type="PANTHER" id="PTHR41521:SF4">
    <property type="entry name" value="BLR0684 PROTEIN"/>
    <property type="match status" value="1"/>
</dbReference>
<gene>
    <name evidence="2" type="ORF">EHS89_01170</name>
</gene>
<dbReference type="Gene3D" id="3.30.70.100">
    <property type="match status" value="1"/>
</dbReference>
<dbReference type="RefSeq" id="WP_124924274.1">
    <property type="nucleotide sequence ID" value="NZ_BMOH01000001.1"/>
</dbReference>
<dbReference type="PANTHER" id="PTHR41521">
    <property type="match status" value="1"/>
</dbReference>
<dbReference type="InterPro" id="IPR010753">
    <property type="entry name" value="DUF1330"/>
</dbReference>
<name>A0A3P1SVE9_9GAMM</name>
<proteinExistence type="predicted"/>
<dbReference type="InterPro" id="IPR011008">
    <property type="entry name" value="Dimeric_a/b-barrel"/>
</dbReference>
<accession>A0A3P1SVE9</accession>
<dbReference type="SUPFAM" id="SSF54909">
    <property type="entry name" value="Dimeric alpha+beta barrel"/>
    <property type="match status" value="1"/>
</dbReference>